<keyword evidence="3" id="KW-1185">Reference proteome</keyword>
<dbReference type="AlphaFoldDB" id="A0A6G1ISZ8"/>
<protein>
    <recommendedName>
        <fullName evidence="4">Secreted protein</fullName>
    </recommendedName>
</protein>
<dbReference type="EMBL" id="MU005593">
    <property type="protein sequence ID" value="KAF2680999.1"/>
    <property type="molecule type" value="Genomic_DNA"/>
</dbReference>
<evidence type="ECO:0000313" key="2">
    <source>
        <dbReference type="EMBL" id="KAF2680999.1"/>
    </source>
</evidence>
<sequence>MLGPGTILFVLTASLHPTLAAWDNLTLSDYKLKQSGYSTTVAALDKALPNVKVSDILADLNHGNPASSPGIKNLVASTAYRWEDTADFNDQDTEKWYPQGITTSADAYASGVYEGEKVQLITWHSDNYDDGKRGARVSFVSPGGKGSGKRYRHVLLVQPTGDDDFQAIKGLHAGGVAWYGNLVYVVDTTGGLRVFDLDHLYKVDADIKDDAGKVGSKYGAYGYKYVLPQVRTYNWQSKSGVTDLRFSFISLDRTTTPDSILVGEYHATRTDCRLIRWDIDYTNRLLKTSGSIATASEAVSHGNTKIQGAASINSKWFLTQSGGDMISFSWRGGKKTTENTFTKVPEDLSYEEGVGLWTLQEQPGYRHVFALDPSKF</sequence>
<evidence type="ECO:0008006" key="4">
    <source>
        <dbReference type="Google" id="ProtNLM"/>
    </source>
</evidence>
<proteinExistence type="predicted"/>
<feature type="signal peptide" evidence="1">
    <location>
        <begin position="1"/>
        <end position="20"/>
    </location>
</feature>
<gene>
    <name evidence="2" type="ORF">K458DRAFT_392227</name>
</gene>
<organism evidence="2 3">
    <name type="scientific">Lentithecium fluviatile CBS 122367</name>
    <dbReference type="NCBI Taxonomy" id="1168545"/>
    <lineage>
        <taxon>Eukaryota</taxon>
        <taxon>Fungi</taxon>
        <taxon>Dikarya</taxon>
        <taxon>Ascomycota</taxon>
        <taxon>Pezizomycotina</taxon>
        <taxon>Dothideomycetes</taxon>
        <taxon>Pleosporomycetidae</taxon>
        <taxon>Pleosporales</taxon>
        <taxon>Massarineae</taxon>
        <taxon>Lentitheciaceae</taxon>
        <taxon>Lentithecium</taxon>
    </lineage>
</organism>
<accession>A0A6G1ISZ8</accession>
<dbReference type="OrthoDB" id="9983241at2759"/>
<evidence type="ECO:0000256" key="1">
    <source>
        <dbReference type="SAM" id="SignalP"/>
    </source>
</evidence>
<name>A0A6G1ISZ8_9PLEO</name>
<feature type="chain" id="PRO_5026081539" description="Secreted protein" evidence="1">
    <location>
        <begin position="21"/>
        <end position="376"/>
    </location>
</feature>
<keyword evidence="1" id="KW-0732">Signal</keyword>
<dbReference type="Proteomes" id="UP000799291">
    <property type="component" value="Unassembled WGS sequence"/>
</dbReference>
<evidence type="ECO:0000313" key="3">
    <source>
        <dbReference type="Proteomes" id="UP000799291"/>
    </source>
</evidence>
<reference evidence="2" key="1">
    <citation type="journal article" date="2020" name="Stud. Mycol.">
        <title>101 Dothideomycetes genomes: a test case for predicting lifestyles and emergence of pathogens.</title>
        <authorList>
            <person name="Haridas S."/>
            <person name="Albert R."/>
            <person name="Binder M."/>
            <person name="Bloem J."/>
            <person name="Labutti K."/>
            <person name="Salamov A."/>
            <person name="Andreopoulos B."/>
            <person name="Baker S."/>
            <person name="Barry K."/>
            <person name="Bills G."/>
            <person name="Bluhm B."/>
            <person name="Cannon C."/>
            <person name="Castanera R."/>
            <person name="Culley D."/>
            <person name="Daum C."/>
            <person name="Ezra D."/>
            <person name="Gonzalez J."/>
            <person name="Henrissat B."/>
            <person name="Kuo A."/>
            <person name="Liang C."/>
            <person name="Lipzen A."/>
            <person name="Lutzoni F."/>
            <person name="Magnuson J."/>
            <person name="Mondo S."/>
            <person name="Nolan M."/>
            <person name="Ohm R."/>
            <person name="Pangilinan J."/>
            <person name="Park H.-J."/>
            <person name="Ramirez L."/>
            <person name="Alfaro M."/>
            <person name="Sun H."/>
            <person name="Tritt A."/>
            <person name="Yoshinaga Y."/>
            <person name="Zwiers L.-H."/>
            <person name="Turgeon B."/>
            <person name="Goodwin S."/>
            <person name="Spatafora J."/>
            <person name="Crous P."/>
            <person name="Grigoriev I."/>
        </authorList>
    </citation>
    <scope>NUCLEOTIDE SEQUENCE</scope>
    <source>
        <strain evidence="2">CBS 122367</strain>
    </source>
</reference>